<dbReference type="EMBL" id="BARS01042622">
    <property type="protein sequence ID" value="GAG30803.1"/>
    <property type="molecule type" value="Genomic_DNA"/>
</dbReference>
<comment type="caution">
    <text evidence="2">The sequence shown here is derived from an EMBL/GenBank/DDBJ whole genome shotgun (WGS) entry which is preliminary data.</text>
</comment>
<name>X0X2C9_9ZZZZ</name>
<dbReference type="AlphaFoldDB" id="X0X2C9"/>
<proteinExistence type="predicted"/>
<gene>
    <name evidence="2" type="ORF">S01H1_64654</name>
</gene>
<feature type="non-terminal residue" evidence="2">
    <location>
        <position position="251"/>
    </location>
</feature>
<feature type="non-terminal residue" evidence="2">
    <location>
        <position position="1"/>
    </location>
</feature>
<organism evidence="2">
    <name type="scientific">marine sediment metagenome</name>
    <dbReference type="NCBI Taxonomy" id="412755"/>
    <lineage>
        <taxon>unclassified sequences</taxon>
        <taxon>metagenomes</taxon>
        <taxon>ecological metagenomes</taxon>
    </lineage>
</organism>
<dbReference type="Gene3D" id="6.10.140.1720">
    <property type="match status" value="1"/>
</dbReference>
<dbReference type="SUPFAM" id="SSF57997">
    <property type="entry name" value="Tropomyosin"/>
    <property type="match status" value="1"/>
</dbReference>
<sequence>RKEEALRKVVRTEEDLLRLTDIIAEVKRSSISLKRQATRAERYKELVEERRTQEMQLLTLRYQSYRDNRVRVEQSYHEVNDRLQKLNARIAQCGAESEELQDKVSQLTQQLAEAQAQRYSVASDIEKAEHQISLVKERISHLDERARELEQELAQAEAQHNAVSQAIGVVQEKKNAVEQEIEERERAHEATQRSMATLKEEHERQEVVISSQLEKQKELRDQRTQEENARCLAAAMMEQFDGHIATSRKNL</sequence>
<protein>
    <submittedName>
        <fullName evidence="2">Uncharacterized protein</fullName>
    </submittedName>
</protein>
<reference evidence="2" key="1">
    <citation type="journal article" date="2014" name="Front. Microbiol.">
        <title>High frequency of phylogenetically diverse reductive dehalogenase-homologous genes in deep subseafloor sedimentary metagenomes.</title>
        <authorList>
            <person name="Kawai M."/>
            <person name="Futagami T."/>
            <person name="Toyoda A."/>
            <person name="Takaki Y."/>
            <person name="Nishi S."/>
            <person name="Hori S."/>
            <person name="Arai W."/>
            <person name="Tsubouchi T."/>
            <person name="Morono Y."/>
            <person name="Uchiyama I."/>
            <person name="Ito T."/>
            <person name="Fujiyama A."/>
            <person name="Inagaki F."/>
            <person name="Takami H."/>
        </authorList>
    </citation>
    <scope>NUCLEOTIDE SEQUENCE</scope>
    <source>
        <strain evidence="2">Expedition CK06-06</strain>
    </source>
</reference>
<feature type="region of interest" description="Disordered" evidence="1">
    <location>
        <begin position="184"/>
        <end position="206"/>
    </location>
</feature>
<accession>X0X2C9</accession>
<evidence type="ECO:0000256" key="1">
    <source>
        <dbReference type="SAM" id="MobiDB-lite"/>
    </source>
</evidence>
<dbReference type="Gene3D" id="1.10.287.1490">
    <property type="match status" value="1"/>
</dbReference>
<evidence type="ECO:0000313" key="2">
    <source>
        <dbReference type="EMBL" id="GAG30803.1"/>
    </source>
</evidence>